<keyword evidence="2" id="KW-1185">Reference proteome</keyword>
<dbReference type="InParanoid" id="I1C089"/>
<dbReference type="Proteomes" id="UP000009138">
    <property type="component" value="Unassembled WGS sequence"/>
</dbReference>
<dbReference type="VEuPathDB" id="FungiDB:RO3G_06574"/>
<dbReference type="RefSeq" id="XP_067517265.1">
    <property type="nucleotide sequence ID" value="XM_067661164.1"/>
</dbReference>
<accession>I1C089</accession>
<proteinExistence type="predicted"/>
<dbReference type="EMBL" id="CH476735">
    <property type="protein sequence ID" value="EIE81869.1"/>
    <property type="molecule type" value="Genomic_DNA"/>
</dbReference>
<dbReference type="GeneID" id="93613545"/>
<gene>
    <name evidence="1" type="ORF">RO3G_06574</name>
</gene>
<organism evidence="1 2">
    <name type="scientific">Rhizopus delemar (strain RA 99-880 / ATCC MYA-4621 / FGSC 9543 / NRRL 43880)</name>
    <name type="common">Mucormycosis agent</name>
    <name type="synonym">Rhizopus arrhizus var. delemar</name>
    <dbReference type="NCBI Taxonomy" id="246409"/>
    <lineage>
        <taxon>Eukaryota</taxon>
        <taxon>Fungi</taxon>
        <taxon>Fungi incertae sedis</taxon>
        <taxon>Mucoromycota</taxon>
        <taxon>Mucoromycotina</taxon>
        <taxon>Mucoromycetes</taxon>
        <taxon>Mucorales</taxon>
        <taxon>Mucorineae</taxon>
        <taxon>Rhizopodaceae</taxon>
        <taxon>Rhizopus</taxon>
    </lineage>
</organism>
<name>I1C089_RHIO9</name>
<evidence type="ECO:0000313" key="1">
    <source>
        <dbReference type="EMBL" id="EIE81869.1"/>
    </source>
</evidence>
<sequence>MFMMTIPKSSSLEISAMATITGSAFGHLRVIM</sequence>
<evidence type="ECO:0000313" key="2">
    <source>
        <dbReference type="Proteomes" id="UP000009138"/>
    </source>
</evidence>
<protein>
    <submittedName>
        <fullName evidence="1">Uncharacterized protein</fullName>
    </submittedName>
</protein>
<reference evidence="1 2" key="1">
    <citation type="journal article" date="2009" name="PLoS Genet.">
        <title>Genomic analysis of the basal lineage fungus Rhizopus oryzae reveals a whole-genome duplication.</title>
        <authorList>
            <person name="Ma L.-J."/>
            <person name="Ibrahim A.S."/>
            <person name="Skory C."/>
            <person name="Grabherr M.G."/>
            <person name="Burger G."/>
            <person name="Butler M."/>
            <person name="Elias M."/>
            <person name="Idnurm A."/>
            <person name="Lang B.F."/>
            <person name="Sone T."/>
            <person name="Abe A."/>
            <person name="Calvo S.E."/>
            <person name="Corrochano L.M."/>
            <person name="Engels R."/>
            <person name="Fu J."/>
            <person name="Hansberg W."/>
            <person name="Kim J.-M."/>
            <person name="Kodira C.D."/>
            <person name="Koehrsen M.J."/>
            <person name="Liu B."/>
            <person name="Miranda-Saavedra D."/>
            <person name="O'Leary S."/>
            <person name="Ortiz-Castellanos L."/>
            <person name="Poulter R."/>
            <person name="Rodriguez-Romero J."/>
            <person name="Ruiz-Herrera J."/>
            <person name="Shen Y.-Q."/>
            <person name="Zeng Q."/>
            <person name="Galagan J."/>
            <person name="Birren B.W."/>
            <person name="Cuomo C.A."/>
            <person name="Wickes B.L."/>
        </authorList>
    </citation>
    <scope>NUCLEOTIDE SEQUENCE [LARGE SCALE GENOMIC DNA]</scope>
    <source>
        <strain evidence="2">RA 99-880 / ATCC MYA-4621 / FGSC 9543 / NRRL 43880</strain>
    </source>
</reference>
<dbReference type="AlphaFoldDB" id="I1C089"/>